<organism evidence="1 2">
    <name type="scientific">Alteromonas macleodii</name>
    <name type="common">Pseudoalteromonas macleodii</name>
    <dbReference type="NCBI Taxonomy" id="28108"/>
    <lineage>
        <taxon>Bacteria</taxon>
        <taxon>Pseudomonadati</taxon>
        <taxon>Pseudomonadota</taxon>
        <taxon>Gammaproteobacteria</taxon>
        <taxon>Alteromonadales</taxon>
        <taxon>Alteromonadaceae</taxon>
        <taxon>Alteromonas/Salinimonas group</taxon>
        <taxon>Alteromonas</taxon>
    </lineage>
</organism>
<name>A0AB36FMP5_ALTMA</name>
<gene>
    <name evidence="1" type="ORF">BFV95_4769</name>
</gene>
<keyword evidence="2" id="KW-1185">Reference proteome</keyword>
<dbReference type="Proteomes" id="UP000095392">
    <property type="component" value="Unassembled WGS sequence"/>
</dbReference>
<proteinExistence type="predicted"/>
<evidence type="ECO:0000313" key="1">
    <source>
        <dbReference type="EMBL" id="OES24502.1"/>
    </source>
</evidence>
<dbReference type="AlphaFoldDB" id="A0AB36FMP5"/>
<reference evidence="1 2" key="1">
    <citation type="submission" date="2016-09" db="EMBL/GenBank/DDBJ databases">
        <title>Draft Genome Sequence of four Alteromonas macleodii strains isolated from copper coupons and grown long-term at elevated copper levels.</title>
        <authorList>
            <person name="Cusick K."/>
            <person name="Dale J."/>
            <person name="Little B."/>
            <person name="Biffinger J."/>
        </authorList>
    </citation>
    <scope>NUCLEOTIDE SEQUENCE [LARGE SCALE GENOMIC DNA]</scope>
    <source>
        <strain evidence="1 2">KCP01</strain>
    </source>
</reference>
<protein>
    <submittedName>
        <fullName evidence="1">Uncharacterized protein</fullName>
    </submittedName>
</protein>
<comment type="caution">
    <text evidence="1">The sequence shown here is derived from an EMBL/GenBank/DDBJ whole genome shotgun (WGS) entry which is preliminary data.</text>
</comment>
<dbReference type="RefSeq" id="WP_069945591.1">
    <property type="nucleotide sequence ID" value="NZ_MIPW01000036.1"/>
</dbReference>
<accession>A0AB36FMP5</accession>
<dbReference type="EMBL" id="MIPY01000061">
    <property type="protein sequence ID" value="OES24502.1"/>
    <property type="molecule type" value="Genomic_DNA"/>
</dbReference>
<sequence length="60" mass="6668">MPECLVEWRINIDADTPEDAARQARAHQIRSGTTAVVFHVTTEDGTTHTVDLLEADNPDH</sequence>
<evidence type="ECO:0000313" key="2">
    <source>
        <dbReference type="Proteomes" id="UP000095392"/>
    </source>
</evidence>